<accession>A0ABS7U9Q9</accession>
<evidence type="ECO:0000313" key="8">
    <source>
        <dbReference type="EMBL" id="MBZ5737397.1"/>
    </source>
</evidence>
<protein>
    <submittedName>
        <fullName evidence="8">DsbA family protein</fullName>
    </submittedName>
</protein>
<keyword evidence="9" id="KW-1185">Reference proteome</keyword>
<sequence length="248" mass="26362">MSKKNRAEDRAARAAAALEERRRQEARRRNLMVGGVVIALVVIVLAGFLISRGLDDTTDVNADAASSSSQYGVAIGPDDAPNKVVIYEDFLCPYCGELEKASRDDLAQLAADGKVQVEYRPFDLLGQGDPSSYSVRSAGAFSIVLDKSGSEIAKKFHDLLYENQPSESSSSFPTSSDLADLAVQAGAKESDVRDAIEGDEGTDWVTKATKAAGSAGVQSTPTILLNGKVFQDGTTVDDLAKNLIAELQ</sequence>
<dbReference type="PANTHER" id="PTHR13887:SF14">
    <property type="entry name" value="DISULFIDE BOND FORMATION PROTEIN D"/>
    <property type="match status" value="1"/>
</dbReference>
<evidence type="ECO:0000256" key="2">
    <source>
        <dbReference type="ARBA" id="ARBA00022729"/>
    </source>
</evidence>
<dbReference type="InterPro" id="IPR012336">
    <property type="entry name" value="Thioredoxin-like_fold"/>
</dbReference>
<keyword evidence="5" id="KW-0676">Redox-active center</keyword>
<keyword evidence="4" id="KW-1015">Disulfide bond</keyword>
<organism evidence="8 9">
    <name type="scientific">Nocardioides mangrovi</name>
    <dbReference type="NCBI Taxonomy" id="2874580"/>
    <lineage>
        <taxon>Bacteria</taxon>
        <taxon>Bacillati</taxon>
        <taxon>Actinomycetota</taxon>
        <taxon>Actinomycetes</taxon>
        <taxon>Propionibacteriales</taxon>
        <taxon>Nocardioidaceae</taxon>
        <taxon>Nocardioides</taxon>
    </lineage>
</organism>
<dbReference type="Proteomes" id="UP000780875">
    <property type="component" value="Unassembled WGS sequence"/>
</dbReference>
<dbReference type="InterPro" id="IPR036249">
    <property type="entry name" value="Thioredoxin-like_sf"/>
</dbReference>
<dbReference type="CDD" id="cd02972">
    <property type="entry name" value="DsbA_family"/>
    <property type="match status" value="1"/>
</dbReference>
<comment type="caution">
    <text evidence="8">The sequence shown here is derived from an EMBL/GenBank/DDBJ whole genome shotgun (WGS) entry which is preliminary data.</text>
</comment>
<gene>
    <name evidence="8" type="ORF">K8U61_04410</name>
</gene>
<keyword evidence="2" id="KW-0732">Signal</keyword>
<dbReference type="EMBL" id="JAIQZJ010000001">
    <property type="protein sequence ID" value="MBZ5737397.1"/>
    <property type="molecule type" value="Genomic_DNA"/>
</dbReference>
<proteinExistence type="inferred from homology"/>
<comment type="similarity">
    <text evidence="1">Belongs to the thioredoxin family. DsbA subfamily.</text>
</comment>
<keyword evidence="3" id="KW-0560">Oxidoreductase</keyword>
<name>A0ABS7U9Q9_9ACTN</name>
<evidence type="ECO:0000256" key="3">
    <source>
        <dbReference type="ARBA" id="ARBA00023002"/>
    </source>
</evidence>
<evidence type="ECO:0000259" key="7">
    <source>
        <dbReference type="Pfam" id="PF13462"/>
    </source>
</evidence>
<dbReference type="RefSeq" id="WP_224121750.1">
    <property type="nucleotide sequence ID" value="NZ_JAIQZJ010000001.1"/>
</dbReference>
<dbReference type="PANTHER" id="PTHR13887">
    <property type="entry name" value="GLUTATHIONE S-TRANSFERASE KAPPA"/>
    <property type="match status" value="1"/>
</dbReference>
<feature type="transmembrane region" description="Helical" evidence="6">
    <location>
        <begin position="31"/>
        <end position="50"/>
    </location>
</feature>
<keyword evidence="6" id="KW-1133">Transmembrane helix</keyword>
<dbReference type="Gene3D" id="3.40.30.10">
    <property type="entry name" value="Glutaredoxin"/>
    <property type="match status" value="1"/>
</dbReference>
<evidence type="ECO:0000313" key="9">
    <source>
        <dbReference type="Proteomes" id="UP000780875"/>
    </source>
</evidence>
<keyword evidence="6" id="KW-0472">Membrane</keyword>
<dbReference type="Pfam" id="PF13462">
    <property type="entry name" value="Thioredoxin_4"/>
    <property type="match status" value="1"/>
</dbReference>
<evidence type="ECO:0000256" key="5">
    <source>
        <dbReference type="ARBA" id="ARBA00023284"/>
    </source>
</evidence>
<reference evidence="8 9" key="1">
    <citation type="submission" date="2021-09" db="EMBL/GenBank/DDBJ databases">
        <title>Whole genome sequence of Nocardioides sp. GBK3QG-3.</title>
        <authorList>
            <person name="Tuo L."/>
        </authorList>
    </citation>
    <scope>NUCLEOTIDE SEQUENCE [LARGE SCALE GENOMIC DNA]</scope>
    <source>
        <strain evidence="8 9">GBK3QG-3</strain>
    </source>
</reference>
<evidence type="ECO:0000256" key="6">
    <source>
        <dbReference type="SAM" id="Phobius"/>
    </source>
</evidence>
<evidence type="ECO:0000256" key="1">
    <source>
        <dbReference type="ARBA" id="ARBA00005791"/>
    </source>
</evidence>
<dbReference type="SUPFAM" id="SSF52833">
    <property type="entry name" value="Thioredoxin-like"/>
    <property type="match status" value="1"/>
</dbReference>
<keyword evidence="6" id="KW-0812">Transmembrane</keyword>
<evidence type="ECO:0000256" key="4">
    <source>
        <dbReference type="ARBA" id="ARBA00023157"/>
    </source>
</evidence>
<feature type="domain" description="Thioredoxin-like fold" evidence="7">
    <location>
        <begin position="70"/>
        <end position="241"/>
    </location>
</feature>